<dbReference type="EMBL" id="KN818236">
    <property type="protein sequence ID" value="KIL66403.1"/>
    <property type="molecule type" value="Genomic_DNA"/>
</dbReference>
<name>A0A0C2XC19_AMAMK</name>
<protein>
    <submittedName>
        <fullName evidence="1">Uncharacterized protein</fullName>
    </submittedName>
</protein>
<feature type="non-terminal residue" evidence="1">
    <location>
        <position position="1"/>
    </location>
</feature>
<proteinExistence type="predicted"/>
<dbReference type="Proteomes" id="UP000054549">
    <property type="component" value="Unassembled WGS sequence"/>
</dbReference>
<reference evidence="1 2" key="1">
    <citation type="submission" date="2014-04" db="EMBL/GenBank/DDBJ databases">
        <title>Evolutionary Origins and Diversification of the Mycorrhizal Mutualists.</title>
        <authorList>
            <consortium name="DOE Joint Genome Institute"/>
            <consortium name="Mycorrhizal Genomics Consortium"/>
            <person name="Kohler A."/>
            <person name="Kuo A."/>
            <person name="Nagy L.G."/>
            <person name="Floudas D."/>
            <person name="Copeland A."/>
            <person name="Barry K.W."/>
            <person name="Cichocki N."/>
            <person name="Veneault-Fourrey C."/>
            <person name="LaButti K."/>
            <person name="Lindquist E.A."/>
            <person name="Lipzen A."/>
            <person name="Lundell T."/>
            <person name="Morin E."/>
            <person name="Murat C."/>
            <person name="Riley R."/>
            <person name="Ohm R."/>
            <person name="Sun H."/>
            <person name="Tunlid A."/>
            <person name="Henrissat B."/>
            <person name="Grigoriev I.V."/>
            <person name="Hibbett D.S."/>
            <person name="Martin F."/>
        </authorList>
    </citation>
    <scope>NUCLEOTIDE SEQUENCE [LARGE SCALE GENOMIC DNA]</scope>
    <source>
        <strain evidence="1 2">Koide BX008</strain>
    </source>
</reference>
<evidence type="ECO:0000313" key="1">
    <source>
        <dbReference type="EMBL" id="KIL66403.1"/>
    </source>
</evidence>
<organism evidence="1 2">
    <name type="scientific">Amanita muscaria (strain Koide BX008)</name>
    <dbReference type="NCBI Taxonomy" id="946122"/>
    <lineage>
        <taxon>Eukaryota</taxon>
        <taxon>Fungi</taxon>
        <taxon>Dikarya</taxon>
        <taxon>Basidiomycota</taxon>
        <taxon>Agaricomycotina</taxon>
        <taxon>Agaricomycetes</taxon>
        <taxon>Agaricomycetidae</taxon>
        <taxon>Agaricales</taxon>
        <taxon>Pluteineae</taxon>
        <taxon>Amanitaceae</taxon>
        <taxon>Amanita</taxon>
    </lineage>
</organism>
<dbReference type="InParanoid" id="A0A0C2XC19"/>
<evidence type="ECO:0000313" key="2">
    <source>
        <dbReference type="Proteomes" id="UP000054549"/>
    </source>
</evidence>
<keyword evidence="2" id="KW-1185">Reference proteome</keyword>
<dbReference type="AlphaFoldDB" id="A0A0C2XC19"/>
<dbReference type="HOGENOM" id="CLU_2782636_0_0_1"/>
<accession>A0A0C2XC19</accession>
<sequence length="69" mass="8019">NLCTRYSHSYLSFCTIEAMIRHNSVRLCEVARYSGRRTQRISDKLDREDTEAIVIGQFMSCRVLYVQGA</sequence>
<gene>
    <name evidence="1" type="ORF">M378DRAFT_160857</name>
</gene>